<accession>A0ABQ8XVE3</accession>
<comment type="caution">
    <text evidence="1">The sequence shown here is derived from an EMBL/GenBank/DDBJ whole genome shotgun (WGS) entry which is preliminary data.</text>
</comment>
<evidence type="ECO:0000313" key="2">
    <source>
        <dbReference type="Proteomes" id="UP001150062"/>
    </source>
</evidence>
<organism evidence="1 2">
    <name type="scientific">Anaeramoeba flamelloides</name>
    <dbReference type="NCBI Taxonomy" id="1746091"/>
    <lineage>
        <taxon>Eukaryota</taxon>
        <taxon>Metamonada</taxon>
        <taxon>Anaeramoebidae</taxon>
        <taxon>Anaeramoeba</taxon>
    </lineage>
</organism>
<dbReference type="EMBL" id="JAOAOG010000251">
    <property type="protein sequence ID" value="KAJ6235967.1"/>
    <property type="molecule type" value="Genomic_DNA"/>
</dbReference>
<reference evidence="1" key="1">
    <citation type="submission" date="2022-08" db="EMBL/GenBank/DDBJ databases">
        <title>Novel sulfate-reducing endosymbionts in the free-living metamonad Anaeramoeba.</title>
        <authorList>
            <person name="Jerlstrom-Hultqvist J."/>
            <person name="Cepicka I."/>
            <person name="Gallot-Lavallee L."/>
            <person name="Salas-Leiva D."/>
            <person name="Curtis B.A."/>
            <person name="Zahonova K."/>
            <person name="Pipaliya S."/>
            <person name="Dacks J."/>
            <person name="Roger A.J."/>
        </authorList>
    </citation>
    <scope>NUCLEOTIDE SEQUENCE</scope>
    <source>
        <strain evidence="1">Schooner1</strain>
    </source>
</reference>
<sequence length="176" mass="19698">MPIDLKTKPASNVSLSTFKNVFTKTIEIASFITDSPKTLANRSWSTPIVWKMAKTETGSVALIKDPKTKQSLTLKLVLITLILHNNNKHDEKNIVEINVPTNANNTIVAPFLKKDFLFILYPDSNMICGNRYNMKISGWNFTNDRSDSSSEIKSTTSPKRAPQIIAAPICIMKWLG</sequence>
<keyword evidence="2" id="KW-1185">Reference proteome</keyword>
<proteinExistence type="predicted"/>
<dbReference type="Proteomes" id="UP001150062">
    <property type="component" value="Unassembled WGS sequence"/>
</dbReference>
<protein>
    <submittedName>
        <fullName evidence="1">Uncharacterized protein</fullName>
    </submittedName>
</protein>
<gene>
    <name evidence="1" type="ORF">M0813_28242</name>
</gene>
<name>A0ABQ8XVE3_9EUKA</name>
<evidence type="ECO:0000313" key="1">
    <source>
        <dbReference type="EMBL" id="KAJ6235967.1"/>
    </source>
</evidence>